<name>A0AB34ILS2_PRYPA</name>
<proteinExistence type="predicted"/>
<reference evidence="2 3" key="1">
    <citation type="journal article" date="2024" name="Science">
        <title>Giant polyketide synthase enzymes in the biosynthesis of giant marine polyether toxins.</title>
        <authorList>
            <person name="Fallon T.R."/>
            <person name="Shende V.V."/>
            <person name="Wierzbicki I.H."/>
            <person name="Pendleton A.L."/>
            <person name="Watervoot N.F."/>
            <person name="Auber R.P."/>
            <person name="Gonzalez D.J."/>
            <person name="Wisecaver J.H."/>
            <person name="Moore B.S."/>
        </authorList>
    </citation>
    <scope>NUCLEOTIDE SEQUENCE [LARGE SCALE GENOMIC DNA]</scope>
    <source>
        <strain evidence="2 3">12B1</strain>
    </source>
</reference>
<gene>
    <name evidence="2" type="ORF">AB1Y20_013086</name>
</gene>
<organism evidence="2 3">
    <name type="scientific">Prymnesium parvum</name>
    <name type="common">Toxic golden alga</name>
    <dbReference type="NCBI Taxonomy" id="97485"/>
    <lineage>
        <taxon>Eukaryota</taxon>
        <taxon>Haptista</taxon>
        <taxon>Haptophyta</taxon>
        <taxon>Prymnesiophyceae</taxon>
        <taxon>Prymnesiales</taxon>
        <taxon>Prymnesiaceae</taxon>
        <taxon>Prymnesium</taxon>
    </lineage>
</organism>
<accession>A0AB34ILS2</accession>
<evidence type="ECO:0000313" key="2">
    <source>
        <dbReference type="EMBL" id="KAL1500429.1"/>
    </source>
</evidence>
<evidence type="ECO:0000256" key="1">
    <source>
        <dbReference type="SAM" id="MobiDB-lite"/>
    </source>
</evidence>
<keyword evidence="3" id="KW-1185">Reference proteome</keyword>
<sequence>MACDFHRPSCTLSLRPARSWGGLGNMLPLYASYARPAFAQNCSVAFNESRWFQIADFFLPTDHVPASRHVNCVLRALTWRPAAEVARQVDAALAAASVPSCVHDDCCGGRGSRLVALYVRSGWADLRLKAAEYGCGAAEGEAPPARADALVDGFFSLLLAPNFAGSTSRQLPTGGQLLRAVVPLVRSSFGNGSSWSLLVASDSPAVRRSLSRRARRMGIRVATTSGTVGHNNLPEETHQRGERARSESRRAATTAVADLILLSRADLMIAVNLGSSFPSTAHRMAPCKQTRLGWPLHTRRLFANPLIRSLFTDKAPSPEDPRLWPEDCIRDCLGIELPDSGFVGSQMQEGVPLIQLADQPKNMSRACRDACSCWLKATLGDGSEAHFALSQQ</sequence>
<dbReference type="AlphaFoldDB" id="A0AB34ILS2"/>
<dbReference type="EMBL" id="JBGBPQ010000023">
    <property type="protein sequence ID" value="KAL1500429.1"/>
    <property type="molecule type" value="Genomic_DNA"/>
</dbReference>
<comment type="caution">
    <text evidence="2">The sequence shown here is derived from an EMBL/GenBank/DDBJ whole genome shotgun (WGS) entry which is preliminary data.</text>
</comment>
<dbReference type="Gene3D" id="3.40.50.11350">
    <property type="match status" value="1"/>
</dbReference>
<feature type="region of interest" description="Disordered" evidence="1">
    <location>
        <begin position="225"/>
        <end position="249"/>
    </location>
</feature>
<feature type="compositionally biased region" description="Basic and acidic residues" evidence="1">
    <location>
        <begin position="233"/>
        <end position="249"/>
    </location>
</feature>
<dbReference type="Proteomes" id="UP001515480">
    <property type="component" value="Unassembled WGS sequence"/>
</dbReference>
<protein>
    <submittedName>
        <fullName evidence="2">Uncharacterized protein</fullName>
    </submittedName>
</protein>
<evidence type="ECO:0000313" key="3">
    <source>
        <dbReference type="Proteomes" id="UP001515480"/>
    </source>
</evidence>